<dbReference type="Gene3D" id="1.20.1250.20">
    <property type="entry name" value="MFS general substrate transporter like domains"/>
    <property type="match status" value="2"/>
</dbReference>
<feature type="transmembrane region" description="Helical" evidence="8">
    <location>
        <begin position="322"/>
        <end position="344"/>
    </location>
</feature>
<feature type="transmembrane region" description="Helical" evidence="8">
    <location>
        <begin position="296"/>
        <end position="316"/>
    </location>
</feature>
<feature type="transmembrane region" description="Helical" evidence="8">
    <location>
        <begin position="269"/>
        <end position="289"/>
    </location>
</feature>
<feature type="transmembrane region" description="Helical" evidence="8">
    <location>
        <begin position="7"/>
        <end position="29"/>
    </location>
</feature>
<evidence type="ECO:0000313" key="12">
    <source>
        <dbReference type="EMBL" id="EAK4357474.1"/>
    </source>
</evidence>
<evidence type="ECO:0000256" key="2">
    <source>
        <dbReference type="ARBA" id="ARBA00022448"/>
    </source>
</evidence>
<gene>
    <name evidence="10" type="ORF">BU953_02695</name>
    <name evidence="12" type="ORF">C6T04_00805</name>
    <name evidence="11" type="ORF">CJD00_09510</name>
</gene>
<feature type="transmembrane region" description="Helical" evidence="8">
    <location>
        <begin position="383"/>
        <end position="399"/>
    </location>
</feature>
<dbReference type="AlphaFoldDB" id="A0A0Q2GZN9"/>
<dbReference type="eggNOG" id="COG0477">
    <property type="taxonomic scope" value="Bacteria"/>
</dbReference>
<dbReference type="Proteomes" id="UP000365807">
    <property type="component" value="Unassembled WGS sequence"/>
</dbReference>
<feature type="transmembrane region" description="Helical" evidence="8">
    <location>
        <begin position="356"/>
        <end position="377"/>
    </location>
</feature>
<evidence type="ECO:0000256" key="5">
    <source>
        <dbReference type="ARBA" id="ARBA00022847"/>
    </source>
</evidence>
<dbReference type="SUPFAM" id="SSF103473">
    <property type="entry name" value="MFS general substrate transporter"/>
    <property type="match status" value="1"/>
</dbReference>
<evidence type="ECO:0000256" key="7">
    <source>
        <dbReference type="ARBA" id="ARBA00023136"/>
    </source>
</evidence>
<dbReference type="Proteomes" id="UP000361993">
    <property type="component" value="Unassembled WGS sequence"/>
</dbReference>
<keyword evidence="2" id="KW-0813">Transport</keyword>
<evidence type="ECO:0000259" key="9">
    <source>
        <dbReference type="PROSITE" id="PS50850"/>
    </source>
</evidence>
<dbReference type="InterPro" id="IPR020846">
    <property type="entry name" value="MFS_dom"/>
</dbReference>
<keyword evidence="4 8" id="KW-0812">Transmembrane</keyword>
<reference evidence="11 13" key="2">
    <citation type="submission" date="2018-05" db="EMBL/GenBank/DDBJ databases">
        <authorList>
            <consortium name="GenomeTrakr network: Whole genome sequencing for foodborne pathogen traceback"/>
        </authorList>
    </citation>
    <scope>NUCLEOTIDE SEQUENCE [LARGE SCALE GENOMIC DNA]</scope>
    <source>
        <strain evidence="11 13">NC_C6016</strain>
    </source>
</reference>
<dbReference type="RefSeq" id="WP_002778965.1">
    <property type="nucleotide sequence ID" value="NZ_AANHVQ020000008.1"/>
</dbReference>
<evidence type="ECO:0000313" key="14">
    <source>
        <dbReference type="Proteomes" id="UP000365807"/>
    </source>
</evidence>
<sequence>MQKKYKNIIYASLGGILEFYDFVLFAFFLDIFAKVFFPQNDTFWMQINAYIAFGAAYLARPFGSIVMAHFGDRYGRKNIFYISMLFMVLPSFALVFLPSYESIGILATLILFLIRILQGLAVGTEVSGAWVYVSEFVKGRQVPLALGFISATLTIGLLLGNLATLGIRSYFSAQEVEEYAWRIPFIVGGFFGFFALFLRTKLSETPEFERIKKENRLLNFPLKDALKTYKTSMLVCFLMTVVLTSGVATLMILPKYLEELLSINKTSALWIQNFAILAVILGALIQGILASKWGSYRICSIFSITFMFFGMLFSFYDANFLFYFLLACFAQGIITFAPVFMTQIFKSELKFSGLSFAYNISYALLGFLTPFIVNAFYKEYMGVYLMVVGCCSLFSVFLLKRIFARSEAKELSVVF</sequence>
<feature type="transmembrane region" description="Helical" evidence="8">
    <location>
        <begin position="79"/>
        <end position="97"/>
    </location>
</feature>
<feature type="transmembrane region" description="Helical" evidence="8">
    <location>
        <begin position="179"/>
        <end position="198"/>
    </location>
</feature>
<evidence type="ECO:0000256" key="1">
    <source>
        <dbReference type="ARBA" id="ARBA00004651"/>
    </source>
</evidence>
<feature type="domain" description="Major facilitator superfamily (MFS) profile" evidence="9">
    <location>
        <begin position="7"/>
        <end position="407"/>
    </location>
</feature>
<evidence type="ECO:0000256" key="4">
    <source>
        <dbReference type="ARBA" id="ARBA00022692"/>
    </source>
</evidence>
<dbReference type="GO" id="GO:0015293">
    <property type="term" value="F:symporter activity"/>
    <property type="evidence" value="ECO:0007669"/>
    <property type="project" value="UniProtKB-KW"/>
</dbReference>
<evidence type="ECO:0000256" key="8">
    <source>
        <dbReference type="SAM" id="Phobius"/>
    </source>
</evidence>
<feature type="transmembrane region" description="Helical" evidence="8">
    <location>
        <begin position="103"/>
        <end position="132"/>
    </location>
</feature>
<dbReference type="InterPro" id="IPR051084">
    <property type="entry name" value="H+-coupled_symporters"/>
</dbReference>
<keyword evidence="6 8" id="KW-1133">Transmembrane helix</keyword>
<dbReference type="EMBL" id="AABUYW010000003">
    <property type="protein sequence ID" value="EAJ1076538.1"/>
    <property type="molecule type" value="Genomic_DNA"/>
</dbReference>
<comment type="caution">
    <text evidence="11">The sequence shown here is derived from an EMBL/GenBank/DDBJ whole genome shotgun (WGS) entry which is preliminary data.</text>
</comment>
<evidence type="ECO:0000256" key="6">
    <source>
        <dbReference type="ARBA" id="ARBA00022989"/>
    </source>
</evidence>
<dbReference type="Pfam" id="PF07690">
    <property type="entry name" value="MFS_1"/>
    <property type="match status" value="1"/>
</dbReference>
<evidence type="ECO:0000313" key="11">
    <source>
        <dbReference type="EMBL" id="EAK1510473.1"/>
    </source>
</evidence>
<evidence type="ECO:0000313" key="10">
    <source>
        <dbReference type="EMBL" id="EAJ1076538.1"/>
    </source>
</evidence>
<accession>A0A0Q2GZN9</accession>
<evidence type="ECO:0000313" key="15">
    <source>
        <dbReference type="Proteomes" id="UP000557830"/>
    </source>
</evidence>
<keyword evidence="3" id="KW-1003">Cell membrane</keyword>
<name>A0A0Q2GZN9_CAMCO</name>
<evidence type="ECO:0000256" key="3">
    <source>
        <dbReference type="ARBA" id="ARBA00022475"/>
    </source>
</evidence>
<keyword evidence="5" id="KW-0769">Symport</keyword>
<dbReference type="InterPro" id="IPR011701">
    <property type="entry name" value="MFS"/>
</dbReference>
<organism evidence="11 13">
    <name type="scientific">Campylobacter coli</name>
    <dbReference type="NCBI Taxonomy" id="195"/>
    <lineage>
        <taxon>Bacteria</taxon>
        <taxon>Pseudomonadati</taxon>
        <taxon>Campylobacterota</taxon>
        <taxon>Epsilonproteobacteria</taxon>
        <taxon>Campylobacterales</taxon>
        <taxon>Campylobacteraceae</taxon>
        <taxon>Campylobacter</taxon>
    </lineage>
</organism>
<evidence type="ECO:0000313" key="13">
    <source>
        <dbReference type="Proteomes" id="UP000361993"/>
    </source>
</evidence>
<dbReference type="STRING" id="195.ATE51_01658"/>
<dbReference type="GO" id="GO:0005886">
    <property type="term" value="C:plasma membrane"/>
    <property type="evidence" value="ECO:0007669"/>
    <property type="project" value="UniProtKB-SubCell"/>
</dbReference>
<dbReference type="PANTHER" id="PTHR43528:SF7">
    <property type="entry name" value="MFS TRANSPORTER"/>
    <property type="match status" value="1"/>
</dbReference>
<protein>
    <submittedName>
        <fullName evidence="11">MHS family MFS transporter</fullName>
    </submittedName>
</protein>
<dbReference type="PANTHER" id="PTHR43528">
    <property type="entry name" value="ALPHA-KETOGLUTARATE PERMEASE"/>
    <property type="match status" value="1"/>
</dbReference>
<dbReference type="Proteomes" id="UP000557830">
    <property type="component" value="Unassembled WGS sequence"/>
</dbReference>
<feature type="transmembrane region" description="Helical" evidence="8">
    <location>
        <begin position="233"/>
        <end position="257"/>
    </location>
</feature>
<dbReference type="EMBL" id="AACDUL010000031">
    <property type="protein sequence ID" value="EAK1510473.1"/>
    <property type="molecule type" value="Genomic_DNA"/>
</dbReference>
<keyword evidence="7 8" id="KW-0472">Membrane</keyword>
<dbReference type="EMBL" id="AACGFG010000001">
    <property type="protein sequence ID" value="EAK4357474.1"/>
    <property type="molecule type" value="Genomic_DNA"/>
</dbReference>
<dbReference type="KEGG" id="ccoo:ATE51_01658"/>
<feature type="transmembrane region" description="Helical" evidence="8">
    <location>
        <begin position="144"/>
        <end position="167"/>
    </location>
</feature>
<dbReference type="PROSITE" id="PS50850">
    <property type="entry name" value="MFS"/>
    <property type="match status" value="1"/>
</dbReference>
<reference evidence="10 15" key="1">
    <citation type="submission" date="2018-05" db="EMBL/GenBank/DDBJ databases">
        <authorList>
            <consortium name="NARMS: The National Antimicrobial Resistance Monitoring System"/>
        </authorList>
    </citation>
    <scope>NUCLEOTIDE SEQUENCE [LARGE SCALE GENOMIC DNA]</scope>
    <source>
        <strain evidence="12 14">FSIS11807978</strain>
        <strain evidence="10 15">FSIS1609200</strain>
    </source>
</reference>
<feature type="transmembrane region" description="Helical" evidence="8">
    <location>
        <begin position="49"/>
        <end position="67"/>
    </location>
</feature>
<dbReference type="InterPro" id="IPR036259">
    <property type="entry name" value="MFS_trans_sf"/>
</dbReference>
<proteinExistence type="predicted"/>
<dbReference type="OrthoDB" id="6766492at2"/>
<comment type="subcellular location">
    <subcellularLocation>
        <location evidence="1">Cell membrane</location>
        <topology evidence="1">Multi-pass membrane protein</topology>
    </subcellularLocation>
</comment>